<dbReference type="Pfam" id="PF10551">
    <property type="entry name" value="MULE"/>
    <property type="match status" value="1"/>
</dbReference>
<dbReference type="OrthoDB" id="639356at2759"/>
<dbReference type="Pfam" id="PF26175">
    <property type="entry name" value="HTH_FAR1"/>
    <property type="match status" value="1"/>
</dbReference>
<dbReference type="InterPro" id="IPR004330">
    <property type="entry name" value="FAR1_DNA_bnd_dom"/>
</dbReference>
<evidence type="ECO:0000259" key="2">
    <source>
        <dbReference type="Pfam" id="PF10551"/>
    </source>
</evidence>
<proteinExistence type="predicted"/>
<sequence length="430" mass="50513">MEPYVDNNADIGEFNDTIESLTEYENIIKKTFLSENDGYVFFNKYAKEKGFSIRKDCLKHDVESGVIFYRRFVCSRAGLRNLIHMNRINRKRKERPLTRCECPVQFSIQFDATTNRWFVHNFVDEHNHDFAGPDEVPFLRSHRTINDVQKSDIVSLEIAGLRKHQIMNVLEHHHGGYKNVGFTSKDLYNFSCRNKKSRILEGDAETVLKLMSERQEGDVEFFYQYQIDAEGHLTNLFWCDAQSRLDYQAFGDVVVFDSTYRVNRYKMPFIPFVGSNHHRSTVIFACGVVSDETVDSYKWLLATFLMAMYQKFSRSVITDGDIAMRKAIKAILPNTLHRLCAWHIEQNVNRHLHHSAIGDFRKLLYGKIKEDGFEDRWKEFITRHKIPEDNKWANMMYKARRLWAAAYIHDKFFLGMKSNQRSSSSLLPGF</sequence>
<protein>
    <submittedName>
        <fullName evidence="5">Protein FAR1-RELATED SEQUENCE 5-like</fullName>
    </submittedName>
</protein>
<dbReference type="Proteomes" id="UP000515123">
    <property type="component" value="Unplaced"/>
</dbReference>
<feature type="domain" description="FAR1" evidence="1">
    <location>
        <begin position="41"/>
        <end position="130"/>
    </location>
</feature>
<accession>A0A6P5EAP1</accession>
<evidence type="ECO:0000313" key="5">
    <source>
        <dbReference type="RefSeq" id="XP_020080142.1"/>
    </source>
</evidence>
<organism evidence="4 5">
    <name type="scientific">Ananas comosus</name>
    <name type="common">Pineapple</name>
    <name type="synonym">Ananas ananas</name>
    <dbReference type="NCBI Taxonomy" id="4615"/>
    <lineage>
        <taxon>Eukaryota</taxon>
        <taxon>Viridiplantae</taxon>
        <taxon>Streptophyta</taxon>
        <taxon>Embryophyta</taxon>
        <taxon>Tracheophyta</taxon>
        <taxon>Spermatophyta</taxon>
        <taxon>Magnoliopsida</taxon>
        <taxon>Liliopsida</taxon>
        <taxon>Poales</taxon>
        <taxon>Bromeliaceae</taxon>
        <taxon>Bromelioideae</taxon>
        <taxon>Ananas</taxon>
    </lineage>
</organism>
<name>A0A6P5EAP1_ANACO</name>
<evidence type="ECO:0000313" key="4">
    <source>
        <dbReference type="Proteomes" id="UP000515123"/>
    </source>
</evidence>
<evidence type="ECO:0000259" key="3">
    <source>
        <dbReference type="Pfam" id="PF26175"/>
    </source>
</evidence>
<dbReference type="RefSeq" id="XP_020080142.1">
    <property type="nucleotide sequence ID" value="XM_020224553.1"/>
</dbReference>
<dbReference type="Pfam" id="PF03101">
    <property type="entry name" value="FAR1"/>
    <property type="match status" value="1"/>
</dbReference>
<dbReference type="InterPro" id="IPR058778">
    <property type="entry name" value="HTH_FAR1-11-like"/>
</dbReference>
<dbReference type="AlphaFoldDB" id="A0A6P5EAP1"/>
<dbReference type="PANTHER" id="PTHR47718:SF13">
    <property type="entry name" value="OS09G0290500 PROTEIN"/>
    <property type="match status" value="1"/>
</dbReference>
<reference evidence="4" key="1">
    <citation type="journal article" date="2015" name="Nat. Genet.">
        <title>The pineapple genome and the evolution of CAM photosynthesis.</title>
        <authorList>
            <person name="Ming R."/>
            <person name="VanBuren R."/>
            <person name="Wai C.M."/>
            <person name="Tang H."/>
            <person name="Schatz M.C."/>
            <person name="Bowers J.E."/>
            <person name="Lyons E."/>
            <person name="Wang M.L."/>
            <person name="Chen J."/>
            <person name="Biggers E."/>
            <person name="Zhang J."/>
            <person name="Huang L."/>
            <person name="Zhang L."/>
            <person name="Miao W."/>
            <person name="Zhang J."/>
            <person name="Ye Z."/>
            <person name="Miao C."/>
            <person name="Lin Z."/>
            <person name="Wang H."/>
            <person name="Zhou H."/>
            <person name="Yim W.C."/>
            <person name="Priest H.D."/>
            <person name="Zheng C."/>
            <person name="Woodhouse M."/>
            <person name="Edger P.P."/>
            <person name="Guyot R."/>
            <person name="Guo H.B."/>
            <person name="Guo H."/>
            <person name="Zheng G."/>
            <person name="Singh R."/>
            <person name="Sharma A."/>
            <person name="Min X."/>
            <person name="Zheng Y."/>
            <person name="Lee H."/>
            <person name="Gurtowski J."/>
            <person name="Sedlazeck F.J."/>
            <person name="Harkess A."/>
            <person name="McKain M.R."/>
            <person name="Liao Z."/>
            <person name="Fang J."/>
            <person name="Liu J."/>
            <person name="Zhang X."/>
            <person name="Zhang Q."/>
            <person name="Hu W."/>
            <person name="Qin Y."/>
            <person name="Wang K."/>
            <person name="Chen L.Y."/>
            <person name="Shirley N."/>
            <person name="Lin Y.R."/>
            <person name="Liu L.Y."/>
            <person name="Hernandez A.G."/>
            <person name="Wright C.L."/>
            <person name="Bulone V."/>
            <person name="Tuskan G.A."/>
            <person name="Heath K."/>
            <person name="Zee F."/>
            <person name="Moore P.H."/>
            <person name="Sunkar R."/>
            <person name="Leebens-Mack J.H."/>
            <person name="Mockler T."/>
            <person name="Bennetzen J.L."/>
            <person name="Freeling M."/>
            <person name="Sankoff D."/>
            <person name="Paterson A.H."/>
            <person name="Zhu X."/>
            <person name="Yang X."/>
            <person name="Smith J.A."/>
            <person name="Cushman J.C."/>
            <person name="Paull R.E."/>
            <person name="Yu Q."/>
        </authorList>
    </citation>
    <scope>NUCLEOTIDE SEQUENCE [LARGE SCALE GENOMIC DNA]</scope>
    <source>
        <strain evidence="4">cv. F153</strain>
    </source>
</reference>
<evidence type="ECO:0000259" key="1">
    <source>
        <dbReference type="Pfam" id="PF03101"/>
    </source>
</evidence>
<reference evidence="5" key="2">
    <citation type="submission" date="2025-08" db="UniProtKB">
        <authorList>
            <consortium name="RefSeq"/>
        </authorList>
    </citation>
    <scope>IDENTIFICATION</scope>
    <source>
        <tissue evidence="5">Leaf</tissue>
    </source>
</reference>
<dbReference type="PANTHER" id="PTHR47718">
    <property type="entry name" value="OS01G0519700 PROTEIN"/>
    <property type="match status" value="1"/>
</dbReference>
<feature type="domain" description="FAR1-related sequence 11-like HTH-like" evidence="3">
    <location>
        <begin position="145"/>
        <end position="196"/>
    </location>
</feature>
<gene>
    <name evidence="5" type="primary">LOC109703828</name>
</gene>
<dbReference type="InterPro" id="IPR018289">
    <property type="entry name" value="MULE_transposase_dom"/>
</dbReference>
<dbReference type="GeneID" id="109703828"/>
<keyword evidence="4" id="KW-1185">Reference proteome</keyword>
<feature type="domain" description="MULE transposase" evidence="2">
    <location>
        <begin position="253"/>
        <end position="347"/>
    </location>
</feature>